<dbReference type="PANTHER" id="PTHR48025:SF17">
    <property type="entry name" value="28 KDA RIBONUCLEOPROTEIN, CHLOROPLASTIC"/>
    <property type="match status" value="1"/>
</dbReference>
<name>A0ABD1FR06_SALDI</name>
<sequence>MAAAFRVLYFPPSTSHAHLPPPNHRLLLSVATRPRKSSLHLFLNAPLRALPSVQSESPKEIAAESEEEFSTTRLLVQNVPWTSTAEDLRPLFEKYGTVVEIEFSMYNKERNRGLAFVTMASPDEALAAFNSLEASEYGGRVLKLNWAKPKKPKQPSSPPRPKPVHNLFVTFLPFQARAKDLKEFFNAHNANAVSADVIFRDNPKRSAGYGFVSFNTKAEADAALVALQGKEFMGRNLRIAPSKRFLRQETKAAIESGTESESIPSEKHEETSSAEVE</sequence>
<dbReference type="CDD" id="cd00590">
    <property type="entry name" value="RRM_SF"/>
    <property type="match status" value="1"/>
</dbReference>
<dbReference type="PROSITE" id="PS50102">
    <property type="entry name" value="RRM"/>
    <property type="match status" value="2"/>
</dbReference>
<evidence type="ECO:0000256" key="2">
    <source>
        <dbReference type="PROSITE-ProRule" id="PRU00176"/>
    </source>
</evidence>
<dbReference type="InterPro" id="IPR050502">
    <property type="entry name" value="Euk_RNA-bind_prot"/>
</dbReference>
<proteinExistence type="predicted"/>
<evidence type="ECO:0000256" key="3">
    <source>
        <dbReference type="SAM" id="MobiDB-lite"/>
    </source>
</evidence>
<feature type="region of interest" description="Disordered" evidence="3">
    <location>
        <begin position="250"/>
        <end position="277"/>
    </location>
</feature>
<dbReference type="EMBL" id="JBEAFC010000012">
    <property type="protein sequence ID" value="KAL1534271.1"/>
    <property type="molecule type" value="Genomic_DNA"/>
</dbReference>
<evidence type="ECO:0000313" key="5">
    <source>
        <dbReference type="EMBL" id="KAL1534271.1"/>
    </source>
</evidence>
<dbReference type="Proteomes" id="UP001567538">
    <property type="component" value="Unassembled WGS sequence"/>
</dbReference>
<evidence type="ECO:0000259" key="4">
    <source>
        <dbReference type="PROSITE" id="PS50102"/>
    </source>
</evidence>
<evidence type="ECO:0000313" key="6">
    <source>
        <dbReference type="Proteomes" id="UP001567538"/>
    </source>
</evidence>
<gene>
    <name evidence="5" type="ORF">AAHA92_30468</name>
</gene>
<accession>A0ABD1FR06</accession>
<dbReference type="SMART" id="SM00360">
    <property type="entry name" value="RRM"/>
    <property type="match status" value="2"/>
</dbReference>
<dbReference type="SUPFAM" id="SSF54928">
    <property type="entry name" value="RNA-binding domain, RBD"/>
    <property type="match status" value="2"/>
</dbReference>
<dbReference type="Gene3D" id="3.30.70.330">
    <property type="match status" value="2"/>
</dbReference>
<dbReference type="GO" id="GO:0003723">
    <property type="term" value="F:RNA binding"/>
    <property type="evidence" value="ECO:0007669"/>
    <property type="project" value="UniProtKB-UniRule"/>
</dbReference>
<evidence type="ECO:0000256" key="1">
    <source>
        <dbReference type="ARBA" id="ARBA00022884"/>
    </source>
</evidence>
<feature type="domain" description="RRM" evidence="4">
    <location>
        <begin position="165"/>
        <end position="244"/>
    </location>
</feature>
<dbReference type="Pfam" id="PF00076">
    <property type="entry name" value="RRM_1"/>
    <property type="match status" value="2"/>
</dbReference>
<dbReference type="InterPro" id="IPR000504">
    <property type="entry name" value="RRM_dom"/>
</dbReference>
<dbReference type="AlphaFoldDB" id="A0ABD1FR06"/>
<reference evidence="5 6" key="1">
    <citation type="submission" date="2024-06" db="EMBL/GenBank/DDBJ databases">
        <title>A chromosome level genome sequence of Diviner's sage (Salvia divinorum).</title>
        <authorList>
            <person name="Ford S.A."/>
            <person name="Ro D.-K."/>
            <person name="Ness R.W."/>
            <person name="Phillips M.A."/>
        </authorList>
    </citation>
    <scope>NUCLEOTIDE SEQUENCE [LARGE SCALE GENOMIC DNA]</scope>
    <source>
        <strain evidence="5">SAF-2024a</strain>
        <tissue evidence="5">Leaf</tissue>
    </source>
</reference>
<keyword evidence="1 2" id="KW-0694">RNA-binding</keyword>
<dbReference type="InterPro" id="IPR012677">
    <property type="entry name" value="Nucleotide-bd_a/b_plait_sf"/>
</dbReference>
<dbReference type="PANTHER" id="PTHR48025">
    <property type="entry name" value="OS02G0815200 PROTEIN"/>
    <property type="match status" value="1"/>
</dbReference>
<protein>
    <submittedName>
        <fullName evidence="5">33 kDa ribonucleoprotein, chloroplastic-like</fullName>
    </submittedName>
</protein>
<comment type="caution">
    <text evidence="5">The sequence shown here is derived from an EMBL/GenBank/DDBJ whole genome shotgun (WGS) entry which is preliminary data.</text>
</comment>
<organism evidence="5 6">
    <name type="scientific">Salvia divinorum</name>
    <name type="common">Maria pastora</name>
    <name type="synonym">Diviner's sage</name>
    <dbReference type="NCBI Taxonomy" id="28513"/>
    <lineage>
        <taxon>Eukaryota</taxon>
        <taxon>Viridiplantae</taxon>
        <taxon>Streptophyta</taxon>
        <taxon>Embryophyta</taxon>
        <taxon>Tracheophyta</taxon>
        <taxon>Spermatophyta</taxon>
        <taxon>Magnoliopsida</taxon>
        <taxon>eudicotyledons</taxon>
        <taxon>Gunneridae</taxon>
        <taxon>Pentapetalae</taxon>
        <taxon>asterids</taxon>
        <taxon>lamiids</taxon>
        <taxon>Lamiales</taxon>
        <taxon>Lamiaceae</taxon>
        <taxon>Nepetoideae</taxon>
        <taxon>Mentheae</taxon>
        <taxon>Salviinae</taxon>
        <taxon>Salvia</taxon>
        <taxon>Salvia subgen. Calosphace</taxon>
    </lineage>
</organism>
<feature type="domain" description="RRM" evidence="4">
    <location>
        <begin position="72"/>
        <end position="149"/>
    </location>
</feature>
<keyword evidence="6" id="KW-1185">Reference proteome</keyword>
<dbReference type="InterPro" id="IPR035979">
    <property type="entry name" value="RBD_domain_sf"/>
</dbReference>